<evidence type="ECO:0000313" key="4">
    <source>
        <dbReference type="Proteomes" id="UP000248214"/>
    </source>
</evidence>
<evidence type="ECO:0000313" key="3">
    <source>
        <dbReference type="EMBL" id="PYZ92932.1"/>
    </source>
</evidence>
<keyword evidence="1" id="KW-0732">Signal</keyword>
<dbReference type="RefSeq" id="WP_110610480.1">
    <property type="nucleotide sequence ID" value="NZ_PDOD01000003.1"/>
</dbReference>
<dbReference type="GO" id="GO:0019867">
    <property type="term" value="C:outer membrane"/>
    <property type="evidence" value="ECO:0007669"/>
    <property type="project" value="InterPro"/>
</dbReference>
<dbReference type="PANTHER" id="PTHR39160:SF4">
    <property type="entry name" value="RESUSCITATION-PROMOTING FACTOR RPFB"/>
    <property type="match status" value="1"/>
</dbReference>
<dbReference type="GO" id="GO:0004553">
    <property type="term" value="F:hydrolase activity, hydrolyzing O-glycosyl compounds"/>
    <property type="evidence" value="ECO:0007669"/>
    <property type="project" value="InterPro"/>
</dbReference>
<gene>
    <name evidence="3" type="ORF">CR194_14935</name>
</gene>
<dbReference type="Pfam" id="PF06725">
    <property type="entry name" value="3D"/>
    <property type="match status" value="1"/>
</dbReference>
<dbReference type="AlphaFoldDB" id="A0A323TCB3"/>
<proteinExistence type="predicted"/>
<dbReference type="InterPro" id="IPR051933">
    <property type="entry name" value="Resuscitation_pf_RpfB"/>
</dbReference>
<reference evidence="3 4" key="1">
    <citation type="submission" date="2017-10" db="EMBL/GenBank/DDBJ databases">
        <title>Bacillus sp. nov., a halophilic bacterium isolated from a Keqin Lake.</title>
        <authorList>
            <person name="Wang H."/>
        </authorList>
    </citation>
    <scope>NUCLEOTIDE SEQUENCE [LARGE SCALE GENOMIC DNA]</scope>
    <source>
        <strain evidence="3 4">KQ-12</strain>
    </source>
</reference>
<accession>A0A323TCB3</accession>
<dbReference type="OrthoDB" id="9798935at2"/>
<feature type="domain" description="3D" evidence="2">
    <location>
        <begin position="129"/>
        <end position="190"/>
    </location>
</feature>
<protein>
    <recommendedName>
        <fullName evidence="2">3D domain-containing protein</fullName>
    </recommendedName>
</protein>
<dbReference type="CDD" id="cd22786">
    <property type="entry name" value="DPBB_YuiC-like"/>
    <property type="match status" value="1"/>
</dbReference>
<organism evidence="3 4">
    <name type="scientific">Salipaludibacillus keqinensis</name>
    <dbReference type="NCBI Taxonomy" id="2045207"/>
    <lineage>
        <taxon>Bacteria</taxon>
        <taxon>Bacillati</taxon>
        <taxon>Bacillota</taxon>
        <taxon>Bacilli</taxon>
        <taxon>Bacillales</taxon>
        <taxon>Bacillaceae</taxon>
    </lineage>
</organism>
<dbReference type="GO" id="GO:0009254">
    <property type="term" value="P:peptidoglycan turnover"/>
    <property type="evidence" value="ECO:0007669"/>
    <property type="project" value="InterPro"/>
</dbReference>
<dbReference type="Proteomes" id="UP000248214">
    <property type="component" value="Unassembled WGS sequence"/>
</dbReference>
<comment type="caution">
    <text evidence="3">The sequence shown here is derived from an EMBL/GenBank/DDBJ whole genome shotgun (WGS) entry which is preliminary data.</text>
</comment>
<sequence>MISLKKQLQRIGMLLLLTTAVFTTYTTITNVSIDQLKEWWTGIPLTDSQEKAELDNDTATALNIEPNLFSSEETKPETVEEAVDWSEYPSTNVLATGYTAGVESTGKSEGHPQYGITFSGVKVKRDLYSTIAADPDVFPIGTILFIPGYGYGVVADTGSAIKGDKIDLYYETVDEVYELWGKKNVEVYVVEEGNGQITEEDIIELNEAEEVQSFRNQYTSAS</sequence>
<dbReference type="SUPFAM" id="SSF50685">
    <property type="entry name" value="Barwin-like endoglucanases"/>
    <property type="match status" value="1"/>
</dbReference>
<dbReference type="Gene3D" id="2.40.40.10">
    <property type="entry name" value="RlpA-like domain"/>
    <property type="match status" value="1"/>
</dbReference>
<dbReference type="InterPro" id="IPR036908">
    <property type="entry name" value="RlpA-like_sf"/>
</dbReference>
<evidence type="ECO:0000256" key="1">
    <source>
        <dbReference type="ARBA" id="ARBA00022729"/>
    </source>
</evidence>
<dbReference type="PANTHER" id="PTHR39160">
    <property type="entry name" value="CELL WALL-BINDING PROTEIN YOCH"/>
    <property type="match status" value="1"/>
</dbReference>
<dbReference type="EMBL" id="PDOD01000003">
    <property type="protein sequence ID" value="PYZ92932.1"/>
    <property type="molecule type" value="Genomic_DNA"/>
</dbReference>
<evidence type="ECO:0000259" key="2">
    <source>
        <dbReference type="Pfam" id="PF06725"/>
    </source>
</evidence>
<dbReference type="InterPro" id="IPR010611">
    <property type="entry name" value="3D_dom"/>
</dbReference>
<name>A0A323TCB3_9BACI</name>
<keyword evidence="4" id="KW-1185">Reference proteome</keyword>